<dbReference type="GO" id="GO:0008270">
    <property type="term" value="F:zinc ion binding"/>
    <property type="evidence" value="ECO:0007669"/>
    <property type="project" value="UniProtKB-KW"/>
</dbReference>
<dbReference type="Proteomes" id="UP001152747">
    <property type="component" value="Unassembled WGS sequence"/>
</dbReference>
<dbReference type="GO" id="GO:0007129">
    <property type="term" value="P:homologous chromosome pairing at meiosis"/>
    <property type="evidence" value="ECO:0007669"/>
    <property type="project" value="TreeGrafter"/>
</dbReference>
<protein>
    <recommendedName>
        <fullName evidence="7">RING-type domain-containing protein</fullName>
    </recommendedName>
</protein>
<evidence type="ECO:0000256" key="5">
    <source>
        <dbReference type="SAM" id="Coils"/>
    </source>
</evidence>
<evidence type="ECO:0000256" key="6">
    <source>
        <dbReference type="SAM" id="MobiDB-lite"/>
    </source>
</evidence>
<evidence type="ECO:0000313" key="9">
    <source>
        <dbReference type="Proteomes" id="UP001152747"/>
    </source>
</evidence>
<evidence type="ECO:0000259" key="7">
    <source>
        <dbReference type="PROSITE" id="PS50089"/>
    </source>
</evidence>
<dbReference type="AlphaFoldDB" id="A0A9P1IKP3"/>
<dbReference type="GO" id="GO:0019789">
    <property type="term" value="F:SUMO transferase activity"/>
    <property type="evidence" value="ECO:0007669"/>
    <property type="project" value="InterPro"/>
</dbReference>
<evidence type="ECO:0000256" key="1">
    <source>
        <dbReference type="ARBA" id="ARBA00022771"/>
    </source>
</evidence>
<comment type="caution">
    <text evidence="8">The sequence shown here is derived from an EMBL/GenBank/DDBJ whole genome shotgun (WGS) entry which is preliminary data.</text>
</comment>
<feature type="region of interest" description="Disordered" evidence="6">
    <location>
        <begin position="270"/>
        <end position="294"/>
    </location>
</feature>
<evidence type="ECO:0000256" key="4">
    <source>
        <dbReference type="PROSITE-ProRule" id="PRU00175"/>
    </source>
</evidence>
<evidence type="ECO:0000313" key="8">
    <source>
        <dbReference type="EMBL" id="CAI5446188.1"/>
    </source>
</evidence>
<evidence type="ECO:0000256" key="2">
    <source>
        <dbReference type="ARBA" id="ARBA00022833"/>
    </source>
</evidence>
<keyword evidence="3" id="KW-0469">Meiosis</keyword>
<dbReference type="EMBL" id="CANHGI010000003">
    <property type="protein sequence ID" value="CAI5446188.1"/>
    <property type="molecule type" value="Genomic_DNA"/>
</dbReference>
<dbReference type="GO" id="GO:0016925">
    <property type="term" value="P:protein sumoylation"/>
    <property type="evidence" value="ECO:0007669"/>
    <property type="project" value="TreeGrafter"/>
</dbReference>
<dbReference type="PANTHER" id="PTHR22663">
    <property type="entry name" value="RING FINGER PROTEIN NARYA-RELATED"/>
    <property type="match status" value="1"/>
</dbReference>
<gene>
    <name evidence="8" type="ORF">CAMP_LOCUS8825</name>
</gene>
<name>A0A9P1IKP3_9PELO</name>
<reference evidence="8" key="1">
    <citation type="submission" date="2022-11" db="EMBL/GenBank/DDBJ databases">
        <authorList>
            <person name="Kikuchi T."/>
        </authorList>
    </citation>
    <scope>NUCLEOTIDE SEQUENCE</scope>
    <source>
        <strain evidence="8">PS1010</strain>
    </source>
</reference>
<dbReference type="InterPro" id="IPR001841">
    <property type="entry name" value="Znf_RING"/>
</dbReference>
<dbReference type="InterPro" id="IPR042123">
    <property type="entry name" value="Zip3/RNF212-like"/>
</dbReference>
<accession>A0A9P1IKP3</accession>
<dbReference type="GO" id="GO:0007131">
    <property type="term" value="P:reciprocal meiotic recombination"/>
    <property type="evidence" value="ECO:0007669"/>
    <property type="project" value="InterPro"/>
</dbReference>
<dbReference type="OrthoDB" id="2535391at2759"/>
<keyword evidence="1 4" id="KW-0863">Zinc-finger</keyword>
<keyword evidence="1 4" id="KW-0479">Metal-binding</keyword>
<keyword evidence="5" id="KW-0175">Coiled coil</keyword>
<feature type="domain" description="RING-type" evidence="7">
    <location>
        <begin position="7"/>
        <end position="44"/>
    </location>
</feature>
<proteinExistence type="predicted"/>
<dbReference type="Pfam" id="PF14634">
    <property type="entry name" value="zf-RING_5"/>
    <property type="match status" value="1"/>
</dbReference>
<dbReference type="Gene3D" id="3.30.40.10">
    <property type="entry name" value="Zinc/RING finger domain, C3HC4 (zinc finger)"/>
    <property type="match status" value="1"/>
</dbReference>
<dbReference type="InterPro" id="IPR013083">
    <property type="entry name" value="Znf_RING/FYVE/PHD"/>
</dbReference>
<dbReference type="PROSITE" id="PS50089">
    <property type="entry name" value="ZF_RING_2"/>
    <property type="match status" value="1"/>
</dbReference>
<sequence length="339" mass="38996">MSDFIHCNRCFTTKNAKFMLGQCFHVSCEKCILKDPQKHCPVCKKPAKYVPIGGKMPESLKIYFSDSSQLIEKELAKLQKQYDFQNGMATHLLGHLKKEKEKIKKMEHVLRKKCRDDEVLRKEYESAKKWIEMAEEKMKKQENEIDELKQQMARLEGSDFRGATDHTSKFRFLESDADSQFTVSSIQSSNSSFHLLSPIRSPPIQTQFEEMEVDQQNFSNPFVAPKTADAKQFVNVFNNMITPGRHYKQNVPDKTITGDKTSLSLDDQTLLNASDKSRRETSLPPRTPTKYQSYAGDYSVSGRERQFPRSVQELRRNASQKGIVTRNSIIPSSYLNLGD</sequence>
<keyword evidence="2" id="KW-0862">Zinc</keyword>
<dbReference type="PANTHER" id="PTHR22663:SF17">
    <property type="entry name" value="RING FINGER PROTEIN NARYA-RELATED"/>
    <property type="match status" value="1"/>
</dbReference>
<keyword evidence="9" id="KW-1185">Reference proteome</keyword>
<feature type="coiled-coil region" evidence="5">
    <location>
        <begin position="96"/>
        <end position="158"/>
    </location>
</feature>
<organism evidence="8 9">
    <name type="scientific">Caenorhabditis angaria</name>
    <dbReference type="NCBI Taxonomy" id="860376"/>
    <lineage>
        <taxon>Eukaryota</taxon>
        <taxon>Metazoa</taxon>
        <taxon>Ecdysozoa</taxon>
        <taxon>Nematoda</taxon>
        <taxon>Chromadorea</taxon>
        <taxon>Rhabditida</taxon>
        <taxon>Rhabditina</taxon>
        <taxon>Rhabditomorpha</taxon>
        <taxon>Rhabditoidea</taxon>
        <taxon>Rhabditidae</taxon>
        <taxon>Peloderinae</taxon>
        <taxon>Caenorhabditis</taxon>
    </lineage>
</organism>
<dbReference type="SUPFAM" id="SSF57850">
    <property type="entry name" value="RING/U-box"/>
    <property type="match status" value="1"/>
</dbReference>
<dbReference type="GO" id="GO:0000795">
    <property type="term" value="C:synaptonemal complex"/>
    <property type="evidence" value="ECO:0007669"/>
    <property type="project" value="InterPro"/>
</dbReference>
<evidence type="ECO:0000256" key="3">
    <source>
        <dbReference type="ARBA" id="ARBA00023254"/>
    </source>
</evidence>